<evidence type="ECO:0000313" key="2">
    <source>
        <dbReference type="EMBL" id="ESW29406.1"/>
    </source>
</evidence>
<evidence type="ECO:0000313" key="3">
    <source>
        <dbReference type="Proteomes" id="UP000000226"/>
    </source>
</evidence>
<organism evidence="2 3">
    <name type="scientific">Phaseolus vulgaris</name>
    <name type="common">Kidney bean</name>
    <name type="synonym">French bean</name>
    <dbReference type="NCBI Taxonomy" id="3885"/>
    <lineage>
        <taxon>Eukaryota</taxon>
        <taxon>Viridiplantae</taxon>
        <taxon>Streptophyta</taxon>
        <taxon>Embryophyta</taxon>
        <taxon>Tracheophyta</taxon>
        <taxon>Spermatophyta</taxon>
        <taxon>Magnoliopsida</taxon>
        <taxon>eudicotyledons</taxon>
        <taxon>Gunneridae</taxon>
        <taxon>Pentapetalae</taxon>
        <taxon>rosids</taxon>
        <taxon>fabids</taxon>
        <taxon>Fabales</taxon>
        <taxon>Fabaceae</taxon>
        <taxon>Papilionoideae</taxon>
        <taxon>50 kb inversion clade</taxon>
        <taxon>NPAAA clade</taxon>
        <taxon>indigoferoid/millettioid clade</taxon>
        <taxon>Phaseoleae</taxon>
        <taxon>Phaseolus</taxon>
    </lineage>
</organism>
<reference evidence="3" key="1">
    <citation type="journal article" date="2014" name="Nat. Genet.">
        <title>A reference genome for common bean and genome-wide analysis of dual domestications.</title>
        <authorList>
            <person name="Schmutz J."/>
            <person name="McClean P.E."/>
            <person name="Mamidi S."/>
            <person name="Wu G.A."/>
            <person name="Cannon S.B."/>
            <person name="Grimwood J."/>
            <person name="Jenkins J."/>
            <person name="Shu S."/>
            <person name="Song Q."/>
            <person name="Chavarro C."/>
            <person name="Torres-Torres M."/>
            <person name="Geffroy V."/>
            <person name="Moghaddam S.M."/>
            <person name="Gao D."/>
            <person name="Abernathy B."/>
            <person name="Barry K."/>
            <person name="Blair M."/>
            <person name="Brick M.A."/>
            <person name="Chovatia M."/>
            <person name="Gepts P."/>
            <person name="Goodstein D.M."/>
            <person name="Gonzales M."/>
            <person name="Hellsten U."/>
            <person name="Hyten D.L."/>
            <person name="Jia G."/>
            <person name="Kelly J.D."/>
            <person name="Kudrna D."/>
            <person name="Lee R."/>
            <person name="Richard M.M."/>
            <person name="Miklas P.N."/>
            <person name="Osorno J.M."/>
            <person name="Rodrigues J."/>
            <person name="Thareau V."/>
            <person name="Urrea C.A."/>
            <person name="Wang M."/>
            <person name="Yu Y."/>
            <person name="Zhang M."/>
            <person name="Wing R.A."/>
            <person name="Cregan P.B."/>
            <person name="Rokhsar D.S."/>
            <person name="Jackson S.A."/>
        </authorList>
    </citation>
    <scope>NUCLEOTIDE SEQUENCE [LARGE SCALE GENOMIC DNA]</scope>
    <source>
        <strain evidence="3">cv. G19833</strain>
    </source>
</reference>
<dbReference type="AlphaFoldDB" id="V7CKH2"/>
<keyword evidence="1" id="KW-0812">Transmembrane</keyword>
<evidence type="ECO:0000256" key="1">
    <source>
        <dbReference type="SAM" id="Phobius"/>
    </source>
</evidence>
<sequence>MFELDFLKLGYIFWATPFYFCAYTLPFNLFIFHRRHIFTRVRAVAAKPHSLLMEQPSFIFFGQKCPAHVMIQDGQYRNASICFDTDLLIESPWVALQMHVS</sequence>
<keyword evidence="3" id="KW-1185">Reference proteome</keyword>
<gene>
    <name evidence="2" type="ORF">PHAVU_002G067900g</name>
</gene>
<feature type="transmembrane region" description="Helical" evidence="1">
    <location>
        <begin position="12"/>
        <end position="32"/>
    </location>
</feature>
<accession>V7CKH2</accession>
<proteinExistence type="predicted"/>
<keyword evidence="1" id="KW-1133">Transmembrane helix</keyword>
<protein>
    <submittedName>
        <fullName evidence="2">Uncharacterized protein</fullName>
    </submittedName>
</protein>
<dbReference type="Gramene" id="ESW29406">
    <property type="protein sequence ID" value="ESW29406"/>
    <property type="gene ID" value="PHAVU_002G067900g"/>
</dbReference>
<dbReference type="Proteomes" id="UP000000226">
    <property type="component" value="Chromosome 2"/>
</dbReference>
<dbReference type="EMBL" id="CM002289">
    <property type="protein sequence ID" value="ESW29406.1"/>
    <property type="molecule type" value="Genomic_DNA"/>
</dbReference>
<keyword evidence="1" id="KW-0472">Membrane</keyword>
<name>V7CKH2_PHAVU</name>